<keyword evidence="2" id="KW-0732">Signal</keyword>
<sequence length="435" mass="46809">MKIKFTQMILSMVACAVLTACQPGESGLVPEPEPQHPTQGTPTEVGKPLGNPIQKTIGPAGGSITASDSSVTLMIPAGALKADTPISIQPIENKAWGGAGMGYELTPKNLELSKPAELVWNYKDADVTGSAPEALGIAFQQADHSWKGHGSITVDKIRKTVKAKVVEFVPVAFYESYFMDPVKSSVVPAEQLSLTIYFQEGHEDDIEDKIVLSPLTEPKRLKKEEVRNWRVNGLDLSNTVDPLLGGLSVSGNGAAAYYLAPNKIPAANEIAISVEVILKNTKAKLILISQVTIEGANHFSFSGAKVDSAEVGTIAVADGEFFQISLAERKITGDAQAMMVLSMLPFNGLGLYNVTDNGKVTIHAQASNRKSWSDSYYPRVGKKVIGPLSVTITEYNKAKKLVAGRIDGTMHYYDKETNKHETTQVSAKFKAASPY</sequence>
<evidence type="ECO:0000313" key="4">
    <source>
        <dbReference type="Proteomes" id="UP000612680"/>
    </source>
</evidence>
<accession>A0ABX7I738</accession>
<feature type="chain" id="PRO_5045540961" description="ZU5 domain-containing protein" evidence="2">
    <location>
        <begin position="21"/>
        <end position="435"/>
    </location>
</feature>
<feature type="region of interest" description="Disordered" evidence="1">
    <location>
        <begin position="26"/>
        <end position="46"/>
    </location>
</feature>
<reference evidence="3 4" key="1">
    <citation type="submission" date="2020-06" db="EMBL/GenBank/DDBJ databases">
        <title>Dyadobacter sandarakinus sp. nov., isolated from the soil of the Arctic Yellow River Station.</title>
        <authorList>
            <person name="Zhang Y."/>
            <person name="Peng F."/>
        </authorList>
    </citation>
    <scope>NUCLEOTIDE SEQUENCE [LARGE SCALE GENOMIC DNA]</scope>
    <source>
        <strain evidence="3 4">Q3-56</strain>
    </source>
</reference>
<dbReference type="Proteomes" id="UP000612680">
    <property type="component" value="Chromosome"/>
</dbReference>
<evidence type="ECO:0000313" key="3">
    <source>
        <dbReference type="EMBL" id="QRR01372.1"/>
    </source>
</evidence>
<feature type="signal peptide" evidence="2">
    <location>
        <begin position="1"/>
        <end position="20"/>
    </location>
</feature>
<proteinExistence type="predicted"/>
<evidence type="ECO:0000256" key="1">
    <source>
        <dbReference type="SAM" id="MobiDB-lite"/>
    </source>
</evidence>
<dbReference type="RefSeq" id="WP_204663624.1">
    <property type="nucleotide sequence ID" value="NZ_CP056775.1"/>
</dbReference>
<evidence type="ECO:0000256" key="2">
    <source>
        <dbReference type="SAM" id="SignalP"/>
    </source>
</evidence>
<keyword evidence="4" id="KW-1185">Reference proteome</keyword>
<name>A0ABX7I738_9BACT</name>
<dbReference type="PROSITE" id="PS51257">
    <property type="entry name" value="PROKAR_LIPOPROTEIN"/>
    <property type="match status" value="1"/>
</dbReference>
<organism evidence="3 4">
    <name type="scientific">Dyadobacter sandarakinus</name>
    <dbReference type="NCBI Taxonomy" id="2747268"/>
    <lineage>
        <taxon>Bacteria</taxon>
        <taxon>Pseudomonadati</taxon>
        <taxon>Bacteroidota</taxon>
        <taxon>Cytophagia</taxon>
        <taxon>Cytophagales</taxon>
        <taxon>Spirosomataceae</taxon>
        <taxon>Dyadobacter</taxon>
    </lineage>
</organism>
<dbReference type="EMBL" id="CP056775">
    <property type="protein sequence ID" value="QRR01372.1"/>
    <property type="molecule type" value="Genomic_DNA"/>
</dbReference>
<gene>
    <name evidence="3" type="ORF">HWI92_10900</name>
</gene>
<evidence type="ECO:0008006" key="5">
    <source>
        <dbReference type="Google" id="ProtNLM"/>
    </source>
</evidence>
<protein>
    <recommendedName>
        <fullName evidence="5">ZU5 domain-containing protein</fullName>
    </recommendedName>
</protein>